<keyword evidence="3" id="KW-1185">Reference proteome</keyword>
<dbReference type="AlphaFoldDB" id="I4BF51"/>
<dbReference type="PATRIC" id="fig|710421.3.peg.1108"/>
<dbReference type="KEGG" id="mcb:Mycch_1100"/>
<sequence precursor="true">MIVKNLSAATILAFGLAIAGVVGAGSAIAAPPTVGVDIAQKPHHDDGHDWNGPGPGRGHGYWGVGGWYPGIDACVSATGPYGYLSGYVCI</sequence>
<keyword evidence="1" id="KW-0732">Signal</keyword>
<feature type="chain" id="PRO_5003686626" evidence="1">
    <location>
        <begin position="30"/>
        <end position="90"/>
    </location>
</feature>
<organism evidence="2 3">
    <name type="scientific">Mycolicibacterium chubuense (strain NBB4)</name>
    <name type="common">Mycobacterium chubuense</name>
    <dbReference type="NCBI Taxonomy" id="710421"/>
    <lineage>
        <taxon>Bacteria</taxon>
        <taxon>Bacillati</taxon>
        <taxon>Actinomycetota</taxon>
        <taxon>Actinomycetes</taxon>
        <taxon>Mycobacteriales</taxon>
        <taxon>Mycobacteriaceae</taxon>
        <taxon>Mycolicibacterium</taxon>
    </lineage>
</organism>
<dbReference type="RefSeq" id="WP_014814391.1">
    <property type="nucleotide sequence ID" value="NC_018027.1"/>
</dbReference>
<evidence type="ECO:0000313" key="3">
    <source>
        <dbReference type="Proteomes" id="UP000006057"/>
    </source>
</evidence>
<name>I4BF51_MYCCN</name>
<accession>I4BF51</accession>
<dbReference type="STRING" id="710421.Mycch_1100"/>
<dbReference type="Proteomes" id="UP000006057">
    <property type="component" value="Chromosome"/>
</dbReference>
<evidence type="ECO:0000313" key="2">
    <source>
        <dbReference type="EMBL" id="AFM15908.1"/>
    </source>
</evidence>
<evidence type="ECO:0000256" key="1">
    <source>
        <dbReference type="SAM" id="SignalP"/>
    </source>
</evidence>
<dbReference type="HOGENOM" id="CLU_2494645_0_0_11"/>
<feature type="signal peptide" evidence="1">
    <location>
        <begin position="1"/>
        <end position="29"/>
    </location>
</feature>
<gene>
    <name evidence="2" type="ordered locus">Mycch_1100</name>
</gene>
<dbReference type="eggNOG" id="ENOG5030PP8">
    <property type="taxonomic scope" value="Bacteria"/>
</dbReference>
<dbReference type="EMBL" id="CP003053">
    <property type="protein sequence ID" value="AFM15908.1"/>
    <property type="molecule type" value="Genomic_DNA"/>
</dbReference>
<reference evidence="2 3" key="1">
    <citation type="submission" date="2012-06" db="EMBL/GenBank/DDBJ databases">
        <title>Complete sequence of chromosome of Mycobacterium chubuense NBB4.</title>
        <authorList>
            <consortium name="US DOE Joint Genome Institute"/>
            <person name="Lucas S."/>
            <person name="Han J."/>
            <person name="Lapidus A."/>
            <person name="Cheng J.-F."/>
            <person name="Goodwin L."/>
            <person name="Pitluck S."/>
            <person name="Peters L."/>
            <person name="Mikhailova N."/>
            <person name="Teshima H."/>
            <person name="Detter J.C."/>
            <person name="Han C."/>
            <person name="Tapia R."/>
            <person name="Land M."/>
            <person name="Hauser L."/>
            <person name="Kyrpides N."/>
            <person name="Ivanova N."/>
            <person name="Pagani I."/>
            <person name="Mattes T."/>
            <person name="Holmes A."/>
            <person name="Rutledge P."/>
            <person name="Paulsen I."/>
            <person name="Coleman N."/>
            <person name="Woyke T."/>
        </authorList>
    </citation>
    <scope>NUCLEOTIDE SEQUENCE [LARGE SCALE GENOMIC DNA]</scope>
    <source>
        <strain evidence="2 3">NBB4</strain>
    </source>
</reference>
<proteinExistence type="predicted"/>
<protein>
    <submittedName>
        <fullName evidence="2">Uncharacterized protein</fullName>
    </submittedName>
</protein>